<dbReference type="Gene3D" id="1.20.1250.20">
    <property type="entry name" value="MFS general substrate transporter like domains"/>
    <property type="match status" value="2"/>
</dbReference>
<feature type="transmembrane region" description="Helical" evidence="5">
    <location>
        <begin position="77"/>
        <end position="94"/>
    </location>
</feature>
<comment type="subcellular location">
    <subcellularLocation>
        <location evidence="1">Membrane</location>
        <topology evidence="1">Multi-pass membrane protein</topology>
    </subcellularLocation>
</comment>
<dbReference type="InterPro" id="IPR036259">
    <property type="entry name" value="MFS_trans_sf"/>
</dbReference>
<feature type="transmembrane region" description="Helical" evidence="5">
    <location>
        <begin position="128"/>
        <end position="151"/>
    </location>
</feature>
<dbReference type="RefSeq" id="WP_342201695.1">
    <property type="nucleotide sequence ID" value="NZ_JBCATE010000003.1"/>
</dbReference>
<reference evidence="6 7" key="1">
    <citation type="submission" date="2024-09" db="EMBL/GenBank/DDBJ databases">
        <authorList>
            <person name="Zhang Y."/>
        </authorList>
    </citation>
    <scope>NUCLEOTIDE SEQUENCE [LARGE SCALE GENOMIC DNA]</scope>
    <source>
        <strain evidence="6 7">ZJ318</strain>
    </source>
</reference>
<name>A0ABV4VJ54_9GAMM</name>
<dbReference type="PANTHER" id="PTHR23501">
    <property type="entry name" value="MAJOR FACILITATOR SUPERFAMILY"/>
    <property type="match status" value="1"/>
</dbReference>
<keyword evidence="2 5" id="KW-0812">Transmembrane</keyword>
<evidence type="ECO:0000256" key="1">
    <source>
        <dbReference type="ARBA" id="ARBA00004141"/>
    </source>
</evidence>
<protein>
    <submittedName>
        <fullName evidence="6">MFS transporter</fullName>
    </submittedName>
</protein>
<keyword evidence="4 5" id="KW-0472">Membrane</keyword>
<dbReference type="SUPFAM" id="SSF103473">
    <property type="entry name" value="MFS general substrate transporter"/>
    <property type="match status" value="2"/>
</dbReference>
<gene>
    <name evidence="6" type="ORF">ACE02W_11070</name>
</gene>
<keyword evidence="3 5" id="KW-1133">Transmembrane helix</keyword>
<feature type="transmembrane region" description="Helical" evidence="5">
    <location>
        <begin position="472"/>
        <end position="497"/>
    </location>
</feature>
<feature type="transmembrane region" description="Helical" evidence="5">
    <location>
        <begin position="302"/>
        <end position="320"/>
    </location>
</feature>
<comment type="caution">
    <text evidence="6">The sequence shown here is derived from an EMBL/GenBank/DDBJ whole genome shotgun (WGS) entry which is preliminary data.</text>
</comment>
<sequence>MQRKGWLIALILLAMFPVGISSALFKALAAEMAASNGLSGDELSYLNIAFSAAQLVALLAAPFIVRHFTVTRTLRASLLMASLCQLVFAFTHQSPWLHGATWVVLGFCVSIITLTINLLILDQYGYRAMTLFTALVLTCSTLLPLGGYPWFLTRLVTQVEWQWLAYPIAGSLLLAAAISTKFSIRYPFARTKKSHFLAYACSALALTLLVYLLMRGSYYNWFDYPGFEYAMLGVIVIALLAMLFMQASQNSGHTSSRTLLTNLHNNVFMYNGFLAGFGVTASGALMMLFLTNVLHYSHETAGQIQLPSLLAMIVGMMISVAASNQRRFPSDIITPIGVVLLVISVVMFSRLPAYVGPDQVLLPICLRGLGVGLLNVSVTIAMLAHFRPEQRPEGISVFYVCRTLGGLLGSALFTRLLQITRTESMTDLTRDIGAEPAAFYAHSTQQLLLSQGHLPSVPISASLMQQTISQQVIVSALGNTFLWFVVAVAVMAPVILIGKKMVKKQSKAA</sequence>
<feature type="transmembrane region" description="Helical" evidence="5">
    <location>
        <begin position="196"/>
        <end position="214"/>
    </location>
</feature>
<feature type="transmembrane region" description="Helical" evidence="5">
    <location>
        <begin position="45"/>
        <end position="65"/>
    </location>
</feature>
<feature type="transmembrane region" description="Helical" evidence="5">
    <location>
        <begin position="163"/>
        <end position="184"/>
    </location>
</feature>
<dbReference type="Proteomes" id="UP001576708">
    <property type="component" value="Unassembled WGS sequence"/>
</dbReference>
<evidence type="ECO:0000313" key="6">
    <source>
        <dbReference type="EMBL" id="MFB2620348.1"/>
    </source>
</evidence>
<evidence type="ECO:0000256" key="3">
    <source>
        <dbReference type="ARBA" id="ARBA00022989"/>
    </source>
</evidence>
<proteinExistence type="predicted"/>
<feature type="transmembrane region" description="Helical" evidence="5">
    <location>
        <begin position="396"/>
        <end position="417"/>
    </location>
</feature>
<organism evidence="6 7">
    <name type="scientific">Shewanella mangrovisoli</name>
    <dbReference type="NCBI Taxonomy" id="2864211"/>
    <lineage>
        <taxon>Bacteria</taxon>
        <taxon>Pseudomonadati</taxon>
        <taxon>Pseudomonadota</taxon>
        <taxon>Gammaproteobacteria</taxon>
        <taxon>Alteromonadales</taxon>
        <taxon>Shewanellaceae</taxon>
        <taxon>Shewanella</taxon>
    </lineage>
</organism>
<feature type="transmembrane region" description="Helical" evidence="5">
    <location>
        <begin position="268"/>
        <end position="290"/>
    </location>
</feature>
<feature type="transmembrane region" description="Helical" evidence="5">
    <location>
        <begin position="100"/>
        <end position="121"/>
    </location>
</feature>
<feature type="transmembrane region" description="Helical" evidence="5">
    <location>
        <begin position="226"/>
        <end position="247"/>
    </location>
</feature>
<dbReference type="EMBL" id="JBHFGU010000003">
    <property type="protein sequence ID" value="MFB2620348.1"/>
    <property type="molecule type" value="Genomic_DNA"/>
</dbReference>
<dbReference type="PANTHER" id="PTHR23501:SF5">
    <property type="entry name" value="TRANSPORT PROTEIN"/>
    <property type="match status" value="1"/>
</dbReference>
<evidence type="ECO:0000256" key="4">
    <source>
        <dbReference type="ARBA" id="ARBA00023136"/>
    </source>
</evidence>
<keyword evidence="7" id="KW-1185">Reference proteome</keyword>
<dbReference type="InterPro" id="IPR011701">
    <property type="entry name" value="MFS"/>
</dbReference>
<dbReference type="Pfam" id="PF07690">
    <property type="entry name" value="MFS_1"/>
    <property type="match status" value="1"/>
</dbReference>
<evidence type="ECO:0000313" key="7">
    <source>
        <dbReference type="Proteomes" id="UP001576708"/>
    </source>
</evidence>
<accession>A0ABV4VJ54</accession>
<feature type="transmembrane region" description="Helical" evidence="5">
    <location>
        <begin position="360"/>
        <end position="384"/>
    </location>
</feature>
<evidence type="ECO:0000256" key="2">
    <source>
        <dbReference type="ARBA" id="ARBA00022692"/>
    </source>
</evidence>
<evidence type="ECO:0000256" key="5">
    <source>
        <dbReference type="SAM" id="Phobius"/>
    </source>
</evidence>
<feature type="transmembrane region" description="Helical" evidence="5">
    <location>
        <begin position="332"/>
        <end position="354"/>
    </location>
</feature>